<comment type="caution">
    <text evidence="1">The sequence shown here is derived from an EMBL/GenBank/DDBJ whole genome shotgun (WGS) entry which is preliminary data.</text>
</comment>
<organism evidence="1 2">
    <name type="scientific">Haloechinothrix salitolerans</name>
    <dbReference type="NCBI Taxonomy" id="926830"/>
    <lineage>
        <taxon>Bacteria</taxon>
        <taxon>Bacillati</taxon>
        <taxon>Actinomycetota</taxon>
        <taxon>Actinomycetes</taxon>
        <taxon>Pseudonocardiales</taxon>
        <taxon>Pseudonocardiaceae</taxon>
        <taxon>Haloechinothrix</taxon>
    </lineage>
</organism>
<accession>A0ABW2C232</accession>
<reference evidence="2" key="1">
    <citation type="journal article" date="2019" name="Int. J. Syst. Evol. Microbiol.">
        <title>The Global Catalogue of Microorganisms (GCM) 10K type strain sequencing project: providing services to taxonomists for standard genome sequencing and annotation.</title>
        <authorList>
            <consortium name="The Broad Institute Genomics Platform"/>
            <consortium name="The Broad Institute Genome Sequencing Center for Infectious Disease"/>
            <person name="Wu L."/>
            <person name="Ma J."/>
        </authorList>
    </citation>
    <scope>NUCLEOTIDE SEQUENCE [LARGE SCALE GENOMIC DNA]</scope>
    <source>
        <strain evidence="2">KCTC 32255</strain>
    </source>
</reference>
<evidence type="ECO:0008006" key="3">
    <source>
        <dbReference type="Google" id="ProtNLM"/>
    </source>
</evidence>
<sequence length="76" mass="8759">MPIVVELALLLFVVIGLPLLLVRRVCRGIEREIASWAPSGTRRHQFQLVSVIKQPRGAQRIAADWWPRDRWSPPHV</sequence>
<evidence type="ECO:0000313" key="2">
    <source>
        <dbReference type="Proteomes" id="UP001596337"/>
    </source>
</evidence>
<dbReference type="RefSeq" id="WP_345389820.1">
    <property type="nucleotide sequence ID" value="NZ_BAABLA010000003.1"/>
</dbReference>
<gene>
    <name evidence="1" type="ORF">ACFQGD_19595</name>
</gene>
<evidence type="ECO:0000313" key="1">
    <source>
        <dbReference type="EMBL" id="MFC6869352.1"/>
    </source>
</evidence>
<dbReference type="Proteomes" id="UP001596337">
    <property type="component" value="Unassembled WGS sequence"/>
</dbReference>
<proteinExistence type="predicted"/>
<protein>
    <recommendedName>
        <fullName evidence="3">Secreted protein</fullName>
    </recommendedName>
</protein>
<keyword evidence="2" id="KW-1185">Reference proteome</keyword>
<name>A0ABW2C232_9PSEU</name>
<dbReference type="EMBL" id="JBHSXX010000001">
    <property type="protein sequence ID" value="MFC6869352.1"/>
    <property type="molecule type" value="Genomic_DNA"/>
</dbReference>